<dbReference type="CDD" id="cd01298">
    <property type="entry name" value="ATZ_TRZ_like"/>
    <property type="match status" value="1"/>
</dbReference>
<dbReference type="NCBIfam" id="NF005540">
    <property type="entry name" value="PRK07203.1"/>
    <property type="match status" value="1"/>
</dbReference>
<evidence type="ECO:0000259" key="2">
    <source>
        <dbReference type="Pfam" id="PF01979"/>
    </source>
</evidence>
<evidence type="ECO:0000256" key="1">
    <source>
        <dbReference type="ARBA" id="ARBA00022801"/>
    </source>
</evidence>
<dbReference type="SUPFAM" id="SSF51556">
    <property type="entry name" value="Metallo-dependent hydrolases"/>
    <property type="match status" value="1"/>
</dbReference>
<dbReference type="InterPro" id="IPR006680">
    <property type="entry name" value="Amidohydro-rel"/>
</dbReference>
<dbReference type="InterPro" id="IPR011059">
    <property type="entry name" value="Metal-dep_hydrolase_composite"/>
</dbReference>
<dbReference type="EMBL" id="FUZT01000012">
    <property type="protein sequence ID" value="SKC84803.1"/>
    <property type="molecule type" value="Genomic_DNA"/>
</dbReference>
<dbReference type="Proteomes" id="UP000190285">
    <property type="component" value="Unassembled WGS sequence"/>
</dbReference>
<organism evidence="3 4">
    <name type="scientific">Maledivibacter halophilus</name>
    <dbReference type="NCBI Taxonomy" id="36842"/>
    <lineage>
        <taxon>Bacteria</taxon>
        <taxon>Bacillati</taxon>
        <taxon>Bacillota</taxon>
        <taxon>Clostridia</taxon>
        <taxon>Peptostreptococcales</taxon>
        <taxon>Caminicellaceae</taxon>
        <taxon>Maledivibacter</taxon>
    </lineage>
</organism>
<evidence type="ECO:0000313" key="3">
    <source>
        <dbReference type="EMBL" id="SKC84803.1"/>
    </source>
</evidence>
<dbReference type="SUPFAM" id="SSF51338">
    <property type="entry name" value="Composite domain of metallo-dependent hydrolases"/>
    <property type="match status" value="1"/>
</dbReference>
<dbReference type="InterPro" id="IPR017700">
    <property type="entry name" value="Aminohydrolase_SsnA"/>
</dbReference>
<dbReference type="PANTHER" id="PTHR43794">
    <property type="entry name" value="AMINOHYDROLASE SSNA-RELATED"/>
    <property type="match status" value="1"/>
</dbReference>
<dbReference type="AlphaFoldDB" id="A0A1T5M9N2"/>
<dbReference type="OrthoDB" id="9807210at2"/>
<name>A0A1T5M9N2_9FIRM</name>
<protein>
    <submittedName>
        <fullName evidence="3">Putative selenium metabolism protein SsnA</fullName>
    </submittedName>
</protein>
<evidence type="ECO:0000313" key="4">
    <source>
        <dbReference type="Proteomes" id="UP000190285"/>
    </source>
</evidence>
<accession>A0A1T5M9N2</accession>
<keyword evidence="4" id="KW-1185">Reference proteome</keyword>
<dbReference type="STRING" id="36842.SAMN02194393_04229"/>
<feature type="domain" description="Amidohydrolase-related" evidence="2">
    <location>
        <begin position="56"/>
        <end position="413"/>
    </location>
</feature>
<dbReference type="GO" id="GO:0016810">
    <property type="term" value="F:hydrolase activity, acting on carbon-nitrogen (but not peptide) bonds"/>
    <property type="evidence" value="ECO:0007669"/>
    <property type="project" value="InterPro"/>
</dbReference>
<sequence length="442" mass="49369">MLLLGNGRVITQDKDIPYIEKGCIAIQDNLIKEVGKIEEIKKKYPQGEFLDVKGKIIMPGMVNTHHHIYSAFARGMNLTGKAPQNFIDILEGLWWKIDKKLSLEDVKYSAYTTYIDCIKNGTTTVFDHHASPGAVRESLFTIGDAAKELGIRSCLCYEVSDRDGQNIMQDGIKENIEFMKYANSSKDNLLKGMFGLHASFTLSDKTLNQCVEAIDTLDGGFHIHTAEGIEDVYDCLDKYDKGVVQRLMDFSILGEKTIAVHCIHVNNLEIDILKETKTNVIHNPESNMGNAVGCAPVIEMMNRGVLLGLGTDGYTSDVFESMKVGNIIHKHHLGNPNVGFTEIPKMLFQNNSKIAAKYFKHPVGVLKAGAYADIIVADYDPLTPMNKDNYNSHILFGLSGKSVETTIVNGKIVMKDRKLQGVDEEKIYEKSRQLASKLWMRI</sequence>
<dbReference type="PANTHER" id="PTHR43794:SF11">
    <property type="entry name" value="AMIDOHYDROLASE-RELATED DOMAIN-CONTAINING PROTEIN"/>
    <property type="match status" value="1"/>
</dbReference>
<dbReference type="Pfam" id="PF01979">
    <property type="entry name" value="Amidohydro_1"/>
    <property type="match status" value="1"/>
</dbReference>
<dbReference type="InterPro" id="IPR050287">
    <property type="entry name" value="MTA/SAH_deaminase"/>
</dbReference>
<gene>
    <name evidence="3" type="ORF">SAMN02194393_04229</name>
</gene>
<dbReference type="InterPro" id="IPR032466">
    <property type="entry name" value="Metal_Hydrolase"/>
</dbReference>
<dbReference type="Gene3D" id="2.30.40.10">
    <property type="entry name" value="Urease, subunit C, domain 1"/>
    <property type="match status" value="1"/>
</dbReference>
<dbReference type="RefSeq" id="WP_079494557.1">
    <property type="nucleotide sequence ID" value="NZ_FUZT01000012.1"/>
</dbReference>
<keyword evidence="1" id="KW-0378">Hydrolase</keyword>
<dbReference type="NCBIfam" id="TIGR03314">
    <property type="entry name" value="Se_ssnA"/>
    <property type="match status" value="1"/>
</dbReference>
<reference evidence="3 4" key="1">
    <citation type="submission" date="2017-02" db="EMBL/GenBank/DDBJ databases">
        <authorList>
            <person name="Peterson S.W."/>
        </authorList>
    </citation>
    <scope>NUCLEOTIDE SEQUENCE [LARGE SCALE GENOMIC DNA]</scope>
    <source>
        <strain evidence="3 4">M1</strain>
    </source>
</reference>
<dbReference type="Gene3D" id="3.20.20.140">
    <property type="entry name" value="Metal-dependent hydrolases"/>
    <property type="match status" value="1"/>
</dbReference>
<proteinExistence type="predicted"/>